<dbReference type="Proteomes" id="UP000192343">
    <property type="component" value="Unassembled WGS sequence"/>
</dbReference>
<evidence type="ECO:0000313" key="1">
    <source>
        <dbReference type="EMBL" id="ORC37249.1"/>
    </source>
</evidence>
<accession>A0A1Y1S180</accession>
<name>A0A1Y1S180_9SPIO</name>
<dbReference type="RefSeq" id="WP_083048341.1">
    <property type="nucleotide sequence ID" value="NZ_MWQY01000003.1"/>
</dbReference>
<reference evidence="1 2" key="1">
    <citation type="submission" date="2017-03" db="EMBL/GenBank/DDBJ databases">
        <title>Draft Genome sequence of Marispirochaeta sp. strain JC444.</title>
        <authorList>
            <person name="Shivani Y."/>
            <person name="Subhash Y."/>
            <person name="Sasikala C."/>
            <person name="Ramana C."/>
        </authorList>
    </citation>
    <scope>NUCLEOTIDE SEQUENCE [LARGE SCALE GENOMIC DNA]</scope>
    <source>
        <strain evidence="1 2">JC444</strain>
    </source>
</reference>
<dbReference type="AlphaFoldDB" id="A0A1Y1S180"/>
<keyword evidence="2" id="KW-1185">Reference proteome</keyword>
<sequence>MKKILFVLIFTLLLFFAFSQEQVFYNSHPTLEWNAIIEDADGNPFLPGDMIEYEVYGYPGSDIEVQPIENLTFFGITTATQMQIALYPRVPWYVALRYKHTDGGGNVTYSSLAYSTEEVPVTQDGPFGYFPWQEETDLKKIQGLRDSGM</sequence>
<comment type="caution">
    <text evidence="1">The sequence shown here is derived from an EMBL/GenBank/DDBJ whole genome shotgun (WGS) entry which is preliminary data.</text>
</comment>
<dbReference type="STRING" id="1963862.B4O97_03405"/>
<gene>
    <name evidence="1" type="ORF">B4O97_03405</name>
</gene>
<evidence type="ECO:0000313" key="2">
    <source>
        <dbReference type="Proteomes" id="UP000192343"/>
    </source>
</evidence>
<proteinExistence type="predicted"/>
<organism evidence="1 2">
    <name type="scientific">Marispirochaeta aestuarii</name>
    <dbReference type="NCBI Taxonomy" id="1963862"/>
    <lineage>
        <taxon>Bacteria</taxon>
        <taxon>Pseudomonadati</taxon>
        <taxon>Spirochaetota</taxon>
        <taxon>Spirochaetia</taxon>
        <taxon>Spirochaetales</taxon>
        <taxon>Spirochaetaceae</taxon>
        <taxon>Marispirochaeta</taxon>
    </lineage>
</organism>
<dbReference type="EMBL" id="MWQY01000003">
    <property type="protein sequence ID" value="ORC37249.1"/>
    <property type="molecule type" value="Genomic_DNA"/>
</dbReference>
<protein>
    <submittedName>
        <fullName evidence="1">Uncharacterized protein</fullName>
    </submittedName>
</protein>